<name>A0A3E2H4K2_SCYLI</name>
<sequence length="167" mass="19228">MFKETTLSNHSAETQQRDLNDRATVTATARIFKLKVNTLRKAIRRESTTRKARNLGGRPSFLKPHQIEALNAHIRKQAYDGNPLNRAMVIRAATHLNGSGEEPSMAWLRRFIQGNPAFHIITTKPIEKERIKAQDKEVIEQWFLKYEDLKCENNVDMLQNYAIQVTG</sequence>
<keyword evidence="2" id="KW-1185">Reference proteome</keyword>
<accession>A0A3E2H4K2</accession>
<gene>
    <name evidence="1" type="ORF">B7463_g8026</name>
</gene>
<evidence type="ECO:0000313" key="2">
    <source>
        <dbReference type="Proteomes" id="UP000258309"/>
    </source>
</evidence>
<proteinExistence type="predicted"/>
<organism evidence="1 2">
    <name type="scientific">Scytalidium lignicola</name>
    <name type="common">Hyphomycete</name>
    <dbReference type="NCBI Taxonomy" id="5539"/>
    <lineage>
        <taxon>Eukaryota</taxon>
        <taxon>Fungi</taxon>
        <taxon>Dikarya</taxon>
        <taxon>Ascomycota</taxon>
        <taxon>Pezizomycotina</taxon>
        <taxon>Leotiomycetes</taxon>
        <taxon>Leotiomycetes incertae sedis</taxon>
        <taxon>Scytalidium</taxon>
    </lineage>
</organism>
<reference evidence="1 2" key="1">
    <citation type="submission" date="2018-05" db="EMBL/GenBank/DDBJ databases">
        <title>Draft genome sequence of Scytalidium lignicola DSM 105466, a ubiquitous saprotrophic fungus.</title>
        <authorList>
            <person name="Buettner E."/>
            <person name="Gebauer A.M."/>
            <person name="Hofrichter M."/>
            <person name="Liers C."/>
            <person name="Kellner H."/>
        </authorList>
    </citation>
    <scope>NUCLEOTIDE SEQUENCE [LARGE SCALE GENOMIC DNA]</scope>
    <source>
        <strain evidence="1 2">DSM 105466</strain>
    </source>
</reference>
<dbReference type="Proteomes" id="UP000258309">
    <property type="component" value="Unassembled WGS sequence"/>
</dbReference>
<comment type="caution">
    <text evidence="1">The sequence shown here is derived from an EMBL/GenBank/DDBJ whole genome shotgun (WGS) entry which is preliminary data.</text>
</comment>
<evidence type="ECO:0000313" key="1">
    <source>
        <dbReference type="EMBL" id="RFU28315.1"/>
    </source>
</evidence>
<protein>
    <recommendedName>
        <fullName evidence="3">HTH CENPB-type domain-containing protein</fullName>
    </recommendedName>
</protein>
<dbReference type="EMBL" id="NCSJ02000168">
    <property type="protein sequence ID" value="RFU28315.1"/>
    <property type="molecule type" value="Genomic_DNA"/>
</dbReference>
<feature type="non-terminal residue" evidence="1">
    <location>
        <position position="1"/>
    </location>
</feature>
<evidence type="ECO:0008006" key="3">
    <source>
        <dbReference type="Google" id="ProtNLM"/>
    </source>
</evidence>
<feature type="non-terminal residue" evidence="1">
    <location>
        <position position="167"/>
    </location>
</feature>
<dbReference type="AlphaFoldDB" id="A0A3E2H4K2"/>